<dbReference type="Proteomes" id="UP000001826">
    <property type="component" value="Chromosome"/>
</dbReference>
<dbReference type="PaxDb" id="190192-MK0731"/>
<dbReference type="Pfam" id="PF08442">
    <property type="entry name" value="ATP-grasp_2"/>
    <property type="match status" value="1"/>
</dbReference>
<dbReference type="AlphaFoldDB" id="Q8TXE3"/>
<dbReference type="PROSITE" id="PS01217">
    <property type="entry name" value="SUCCINYL_COA_LIG_3"/>
    <property type="match status" value="1"/>
</dbReference>
<comment type="catalytic activity">
    <reaction evidence="5">
        <text>GTP + succinate + CoA = succinyl-CoA + GDP + phosphate</text>
        <dbReference type="Rhea" id="RHEA:22120"/>
        <dbReference type="ChEBI" id="CHEBI:30031"/>
        <dbReference type="ChEBI" id="CHEBI:37565"/>
        <dbReference type="ChEBI" id="CHEBI:43474"/>
        <dbReference type="ChEBI" id="CHEBI:57287"/>
        <dbReference type="ChEBI" id="CHEBI:57292"/>
        <dbReference type="ChEBI" id="CHEBI:58189"/>
    </reaction>
</comment>
<dbReference type="GO" id="GO:0006104">
    <property type="term" value="P:succinyl-CoA metabolic process"/>
    <property type="evidence" value="ECO:0007669"/>
    <property type="project" value="TreeGrafter"/>
</dbReference>
<evidence type="ECO:0000256" key="6">
    <source>
        <dbReference type="PROSITE-ProRule" id="PRU00409"/>
    </source>
</evidence>
<dbReference type="InterPro" id="IPR013650">
    <property type="entry name" value="ATP-grasp_succ-CoA_synth-type"/>
</dbReference>
<feature type="binding site" evidence="5">
    <location>
        <position position="189"/>
    </location>
    <ligand>
        <name>Mg(2+)</name>
        <dbReference type="ChEBI" id="CHEBI:18420"/>
    </ligand>
</feature>
<dbReference type="FunCoup" id="Q8TXE3">
    <property type="interactions" value="184"/>
</dbReference>
<dbReference type="STRING" id="190192.MK0731"/>
<dbReference type="Gene3D" id="3.40.50.261">
    <property type="entry name" value="Succinyl-CoA synthetase domains"/>
    <property type="match status" value="1"/>
</dbReference>
<comment type="subunit">
    <text evidence="5">Heterotetramer of two alpha and two beta subunits.</text>
</comment>
<dbReference type="Gene3D" id="3.30.1490.20">
    <property type="entry name" value="ATP-grasp fold, A domain"/>
    <property type="match status" value="1"/>
</dbReference>
<feature type="binding site" evidence="5">
    <location>
        <position position="46"/>
    </location>
    <ligand>
        <name>ATP</name>
        <dbReference type="ChEBI" id="CHEBI:30616"/>
    </ligand>
</feature>
<dbReference type="GO" id="GO:0006099">
    <property type="term" value="P:tricarboxylic acid cycle"/>
    <property type="evidence" value="ECO:0007669"/>
    <property type="project" value="UniProtKB-UniRule"/>
</dbReference>
<dbReference type="Gene3D" id="3.30.470.20">
    <property type="entry name" value="ATP-grasp fold, B domain"/>
    <property type="match status" value="1"/>
</dbReference>
<keyword evidence="3 5" id="KW-0547">Nucleotide-binding</keyword>
<reference evidence="8 9" key="1">
    <citation type="journal article" date="2002" name="Proc. Natl. Acad. Sci. U.S.A.">
        <title>The complete genome of hyperthermophile Methanopyrus kandleri AV19 and monophyly of archaeal methanogens.</title>
        <authorList>
            <person name="Slesarev A.I."/>
            <person name="Mezhevaya K.V."/>
            <person name="Makarova K.S."/>
            <person name="Polushin N.N."/>
            <person name="Shcherbinina O.V."/>
            <person name="Shakhova V.V."/>
            <person name="Belova G.I."/>
            <person name="Aravind L."/>
            <person name="Natale D.A."/>
            <person name="Rogozin I.B."/>
            <person name="Tatusov R.L."/>
            <person name="Wolf Y.I."/>
            <person name="Stetter K.O."/>
            <person name="Malykh A.G."/>
            <person name="Koonin E.V."/>
            <person name="Kozyavkin S.A."/>
        </authorList>
    </citation>
    <scope>NUCLEOTIDE SEQUENCE [LARGE SCALE GENOMIC DNA]</scope>
    <source>
        <strain evidence="9">AV19 / DSM 6324 / JCM 9639 / NBRC 100938</strain>
    </source>
</reference>
<dbReference type="InterPro" id="IPR016102">
    <property type="entry name" value="Succinyl-CoA_synth-like"/>
</dbReference>
<feature type="binding site" evidence="5">
    <location>
        <position position="241"/>
    </location>
    <ligand>
        <name>substrate</name>
        <note>ligand shared with subunit alpha</note>
    </ligand>
</feature>
<keyword evidence="1 5" id="KW-0436">Ligase</keyword>
<dbReference type="RefSeq" id="WP_011019100.1">
    <property type="nucleotide sequence ID" value="NC_003551.1"/>
</dbReference>
<dbReference type="PATRIC" id="fig|190192.8.peg.771"/>
<dbReference type="FunFam" id="3.30.470.20:FF:000002">
    <property type="entry name" value="Succinate--CoA ligase [ADP-forming] subunit beta"/>
    <property type="match status" value="1"/>
</dbReference>
<evidence type="ECO:0000259" key="7">
    <source>
        <dbReference type="PROSITE" id="PS50975"/>
    </source>
</evidence>
<feature type="binding site" evidence="5">
    <location>
        <position position="203"/>
    </location>
    <ligand>
        <name>Mg(2+)</name>
        <dbReference type="ChEBI" id="CHEBI:18420"/>
    </ligand>
</feature>
<dbReference type="EnsemblBacteria" id="AAM01945">
    <property type="protein sequence ID" value="AAM01945"/>
    <property type="gene ID" value="MK0731"/>
</dbReference>
<evidence type="ECO:0000256" key="3">
    <source>
        <dbReference type="ARBA" id="ARBA00022741"/>
    </source>
</evidence>
<dbReference type="GO" id="GO:0000287">
    <property type="term" value="F:magnesium ion binding"/>
    <property type="evidence" value="ECO:0007669"/>
    <property type="project" value="UniProtKB-UniRule"/>
</dbReference>
<dbReference type="InterPro" id="IPR005809">
    <property type="entry name" value="Succ_CoA_ligase-like_bsu"/>
</dbReference>
<dbReference type="GO" id="GO:0042709">
    <property type="term" value="C:succinate-CoA ligase complex"/>
    <property type="evidence" value="ECO:0007669"/>
    <property type="project" value="TreeGrafter"/>
</dbReference>
<organism evidence="8 9">
    <name type="scientific">Methanopyrus kandleri (strain AV19 / DSM 6324 / JCM 9639 / NBRC 100938)</name>
    <dbReference type="NCBI Taxonomy" id="190192"/>
    <lineage>
        <taxon>Archaea</taxon>
        <taxon>Methanobacteriati</taxon>
        <taxon>Methanobacteriota</taxon>
        <taxon>Methanomada group</taxon>
        <taxon>Methanopyri</taxon>
        <taxon>Methanopyrales</taxon>
        <taxon>Methanopyraceae</taxon>
        <taxon>Methanopyrus</taxon>
    </lineage>
</organism>
<dbReference type="NCBIfam" id="NF001913">
    <property type="entry name" value="PRK00696.1"/>
    <property type="match status" value="1"/>
</dbReference>
<dbReference type="HOGENOM" id="CLU_037430_4_0_2"/>
<feature type="domain" description="ATP-grasp" evidence="7">
    <location>
        <begin position="10"/>
        <end position="238"/>
    </location>
</feature>
<comment type="cofactor">
    <cofactor evidence="5">
        <name>Mg(2+)</name>
        <dbReference type="ChEBI" id="CHEBI:18420"/>
    </cofactor>
    <text evidence="5">Binds 1 Mg(2+) ion per subunit.</text>
</comment>
<dbReference type="InterPro" id="IPR005811">
    <property type="entry name" value="SUCC_ACL_C"/>
</dbReference>
<dbReference type="InterPro" id="IPR013815">
    <property type="entry name" value="ATP_grasp_subdomain_1"/>
</dbReference>
<feature type="binding site" evidence="5">
    <location>
        <position position="95"/>
    </location>
    <ligand>
        <name>ATP</name>
        <dbReference type="ChEBI" id="CHEBI:30616"/>
    </ligand>
</feature>
<comment type="similarity">
    <text evidence="5">Belongs to the succinate/malate CoA ligase beta subunit family.</text>
</comment>
<dbReference type="HAMAP" id="MF_00558">
    <property type="entry name" value="Succ_CoA_beta"/>
    <property type="match status" value="1"/>
</dbReference>
<dbReference type="PANTHER" id="PTHR11815">
    <property type="entry name" value="SUCCINYL-COA SYNTHETASE BETA CHAIN"/>
    <property type="match status" value="1"/>
</dbReference>
<evidence type="ECO:0000313" key="8">
    <source>
        <dbReference type="EMBL" id="AAM01945.1"/>
    </source>
</evidence>
<proteinExistence type="inferred from homology"/>
<keyword evidence="9" id="KW-1185">Reference proteome</keyword>
<dbReference type="EMBL" id="AE009439">
    <property type="protein sequence ID" value="AAM01945.1"/>
    <property type="molecule type" value="Genomic_DNA"/>
</dbReference>
<keyword evidence="4 5" id="KW-0460">Magnesium</keyword>
<keyword evidence="2 5" id="KW-0479">Metal-binding</keyword>
<evidence type="ECO:0000313" key="9">
    <source>
        <dbReference type="Proteomes" id="UP000001826"/>
    </source>
</evidence>
<protein>
    <recommendedName>
        <fullName evidence="5">Succinate--CoA ligase [ADP-forming] subunit beta</fullName>
        <ecNumber evidence="5">6.2.1.5</ecNumber>
    </recommendedName>
    <alternativeName>
        <fullName evidence="5">Succinyl-CoA synthetase subunit beta</fullName>
        <shortName evidence="5">SCS-beta</shortName>
    </alternativeName>
</protein>
<comment type="pathway">
    <text evidence="5">Carbohydrate metabolism; tricarboxylic acid cycle; succinate from succinyl-CoA (ligase route): step 1/1.</text>
</comment>
<dbReference type="GO" id="GO:0004776">
    <property type="term" value="F:succinate-CoA ligase (GDP-forming) activity"/>
    <property type="evidence" value="ECO:0007669"/>
    <property type="project" value="RHEA"/>
</dbReference>
<dbReference type="InterPro" id="IPR017866">
    <property type="entry name" value="Succ-CoA_synthase_bsu_CS"/>
</dbReference>
<dbReference type="PIRSF" id="PIRSF001554">
    <property type="entry name" value="SucCS_beta"/>
    <property type="match status" value="1"/>
</dbReference>
<feature type="binding site" evidence="5">
    <location>
        <begin position="297"/>
        <end position="299"/>
    </location>
    <ligand>
        <name>substrate</name>
        <note>ligand shared with subunit alpha</note>
    </ligand>
</feature>
<comment type="catalytic activity">
    <reaction evidence="5">
        <text>succinate + ATP + CoA = succinyl-CoA + ADP + phosphate</text>
        <dbReference type="Rhea" id="RHEA:17661"/>
        <dbReference type="ChEBI" id="CHEBI:30031"/>
        <dbReference type="ChEBI" id="CHEBI:30616"/>
        <dbReference type="ChEBI" id="CHEBI:43474"/>
        <dbReference type="ChEBI" id="CHEBI:57287"/>
        <dbReference type="ChEBI" id="CHEBI:57292"/>
        <dbReference type="ChEBI" id="CHEBI:456216"/>
        <dbReference type="EC" id="6.2.1.5"/>
    </reaction>
</comment>
<feature type="binding site" evidence="5">
    <location>
        <position position="100"/>
    </location>
    <ligand>
        <name>ATP</name>
        <dbReference type="ChEBI" id="CHEBI:30616"/>
    </ligand>
</feature>
<comment type="caution">
    <text evidence="5">Lacks conserved residue(s) required for the propagation of feature annotation.</text>
</comment>
<dbReference type="UniPathway" id="UPA00223">
    <property type="reaction ID" value="UER00999"/>
</dbReference>
<dbReference type="InterPro" id="IPR011761">
    <property type="entry name" value="ATP-grasp"/>
</dbReference>
<dbReference type="InParanoid" id="Q8TXE3"/>
<evidence type="ECO:0000256" key="4">
    <source>
        <dbReference type="ARBA" id="ARBA00022842"/>
    </source>
</evidence>
<dbReference type="Pfam" id="PF00549">
    <property type="entry name" value="Ligase_CoA"/>
    <property type="match status" value="1"/>
</dbReference>
<dbReference type="KEGG" id="mka:MK0731"/>
<keyword evidence="5 6" id="KW-0067">ATP-binding</keyword>
<evidence type="ECO:0000256" key="2">
    <source>
        <dbReference type="ARBA" id="ARBA00022723"/>
    </source>
</evidence>
<dbReference type="PROSITE" id="PS50975">
    <property type="entry name" value="ATP_GRASP"/>
    <property type="match status" value="1"/>
</dbReference>
<dbReference type="GO" id="GO:0004775">
    <property type="term" value="F:succinate-CoA ligase (ADP-forming) activity"/>
    <property type="evidence" value="ECO:0007669"/>
    <property type="project" value="UniProtKB-UniRule"/>
</dbReference>
<sequence length="359" mass="38976">MIRLLEYQAKHLLKEAGVPIPEGDVARTSADAARIAAELGGPVAVKAQVPVGARGKAGGILFADDPEGARKAARKLLGSRIRGETVRKVLVEEKLDIAEEWYVSITLDRAKRRPVLLVSREGGVDIEEVPDEKIARRYLDPILGLRPFEAREAILEAGIPKEHLRDVEEVITSMYEVFESYDAHLVEINPLVLTENGEVVAADAVVNLDEDAANIRHPEFAEETRDFPFVELDGDIGIIANGAGLTMATIDLVKDLGGKPANFLDVGGGAYPTLIRRAILTVAELDVKVILLNIFGGITRCDEVAEGIVQALDDVDVPLVVRLVGTNEEEGHRILREHGVDVYTELKEAVERAVELAGA</sequence>
<comment type="function">
    <text evidence="5">Succinyl-CoA synthetase functions in the citric acid cycle (TCA), coupling the hydrolysis of succinyl-CoA to the synthesis of either ATP or GTP and thus represents the only step of substrate-level phosphorylation in the TCA. The beta subunit provides nucleotide specificity of the enzyme and binds the substrate succinate, while the binding sites for coenzyme A and phosphate are found in the alpha subunit.</text>
</comment>
<dbReference type="NCBIfam" id="TIGR01016">
    <property type="entry name" value="sucCoAbeta"/>
    <property type="match status" value="1"/>
</dbReference>
<dbReference type="SUPFAM" id="SSF56059">
    <property type="entry name" value="Glutathione synthetase ATP-binding domain-like"/>
    <property type="match status" value="1"/>
</dbReference>
<feature type="binding site" evidence="5">
    <location>
        <position position="92"/>
    </location>
    <ligand>
        <name>ATP</name>
        <dbReference type="ChEBI" id="CHEBI:30616"/>
    </ligand>
</feature>
<dbReference type="GO" id="GO:0005524">
    <property type="term" value="F:ATP binding"/>
    <property type="evidence" value="ECO:0007669"/>
    <property type="project" value="UniProtKB-UniRule"/>
</dbReference>
<gene>
    <name evidence="5 8" type="primary">sucC</name>
    <name evidence="8" type="ordered locus">MK0731</name>
</gene>
<name>Q8TXE3_METKA</name>
<dbReference type="SUPFAM" id="SSF52210">
    <property type="entry name" value="Succinyl-CoA synthetase domains"/>
    <property type="match status" value="1"/>
</dbReference>
<dbReference type="PANTHER" id="PTHR11815:SF10">
    <property type="entry name" value="SUCCINATE--COA LIGASE [GDP-FORMING] SUBUNIT BETA, MITOCHONDRIAL"/>
    <property type="match status" value="1"/>
</dbReference>
<evidence type="ECO:0000256" key="1">
    <source>
        <dbReference type="ARBA" id="ARBA00022598"/>
    </source>
</evidence>
<evidence type="ECO:0000256" key="5">
    <source>
        <dbReference type="HAMAP-Rule" id="MF_00558"/>
    </source>
</evidence>
<accession>Q8TXE3</accession>
<dbReference type="EC" id="6.2.1.5" evidence="5"/>
<dbReference type="GeneID" id="1476832"/>
<keyword evidence="5" id="KW-0816">Tricarboxylic acid cycle</keyword>